<organism evidence="1 2">
    <name type="scientific">Aquimarina litoralis</name>
    <dbReference type="NCBI Taxonomy" id="584605"/>
    <lineage>
        <taxon>Bacteria</taxon>
        <taxon>Pseudomonadati</taxon>
        <taxon>Bacteroidota</taxon>
        <taxon>Flavobacteriia</taxon>
        <taxon>Flavobacteriales</taxon>
        <taxon>Flavobacteriaceae</taxon>
        <taxon>Aquimarina</taxon>
    </lineage>
</organism>
<reference evidence="1 2" key="1">
    <citation type="journal article" date="2019" name="Int. J. Syst. Evol. Microbiol.">
        <title>The Global Catalogue of Microorganisms (GCM) 10K type strain sequencing project: providing services to taxonomists for standard genome sequencing and annotation.</title>
        <authorList>
            <consortium name="The Broad Institute Genomics Platform"/>
            <consortium name="The Broad Institute Genome Sequencing Center for Infectious Disease"/>
            <person name="Wu L."/>
            <person name="Ma J."/>
        </authorList>
    </citation>
    <scope>NUCLEOTIDE SEQUENCE [LARGE SCALE GENOMIC DNA]</scope>
    <source>
        <strain evidence="1 2">JCM 15974</strain>
    </source>
</reference>
<dbReference type="EMBL" id="BAAAGE010000001">
    <property type="protein sequence ID" value="GAA0713631.1"/>
    <property type="molecule type" value="Genomic_DNA"/>
</dbReference>
<dbReference type="RefSeq" id="WP_343910297.1">
    <property type="nucleotide sequence ID" value="NZ_BAAAGE010000001.1"/>
</dbReference>
<proteinExistence type="predicted"/>
<name>A0ABN1IHB5_9FLAO</name>
<comment type="caution">
    <text evidence="1">The sequence shown here is derived from an EMBL/GenBank/DDBJ whole genome shotgun (WGS) entry which is preliminary data.</text>
</comment>
<protein>
    <submittedName>
        <fullName evidence="1">Uncharacterized protein</fullName>
    </submittedName>
</protein>
<keyword evidence="2" id="KW-1185">Reference proteome</keyword>
<accession>A0ABN1IHB5</accession>
<evidence type="ECO:0000313" key="1">
    <source>
        <dbReference type="EMBL" id="GAA0713631.1"/>
    </source>
</evidence>
<dbReference type="Proteomes" id="UP001501758">
    <property type="component" value="Unassembled WGS sequence"/>
</dbReference>
<evidence type="ECO:0000313" key="2">
    <source>
        <dbReference type="Proteomes" id="UP001501758"/>
    </source>
</evidence>
<gene>
    <name evidence="1" type="ORF">GCM10009430_05630</name>
</gene>
<sequence length="161" mass="18609">MALENLISISFTEEELTQLDGHLLGIRQILTGKTVNLTPDQRRQYGRIANQNKLIVDKAKNYMEQHPNWVPSFIDKEEFDKDYLARTQVENRVQLLENLTQQLVDTKTLLDHDNYTNALSFYRMSRYLAGENEPGAKSVYEDMKVLFNKTTSSIDTTDTTS</sequence>